<accession>A0ABM1DZC8</accession>
<feature type="transmembrane region" description="Helical" evidence="10">
    <location>
        <begin position="1046"/>
        <end position="1069"/>
    </location>
</feature>
<organism evidence="12 13">
    <name type="scientific">Priapulus caudatus</name>
    <name type="common">Priapulid worm</name>
    <dbReference type="NCBI Taxonomy" id="37621"/>
    <lineage>
        <taxon>Eukaryota</taxon>
        <taxon>Metazoa</taxon>
        <taxon>Ecdysozoa</taxon>
        <taxon>Scalidophora</taxon>
        <taxon>Priapulida</taxon>
        <taxon>Priapulimorpha</taxon>
        <taxon>Priapulimorphida</taxon>
        <taxon>Priapulidae</taxon>
        <taxon>Priapulus</taxon>
    </lineage>
</organism>
<dbReference type="InterPro" id="IPR003439">
    <property type="entry name" value="ABC_transporter-like_ATP-bd"/>
</dbReference>
<feature type="transmembrane region" description="Helical" evidence="10">
    <location>
        <begin position="729"/>
        <end position="750"/>
    </location>
</feature>
<evidence type="ECO:0000256" key="4">
    <source>
        <dbReference type="ARBA" id="ARBA00022692"/>
    </source>
</evidence>
<dbReference type="InterPro" id="IPR013525">
    <property type="entry name" value="ABC2_TM"/>
</dbReference>
<evidence type="ECO:0000256" key="3">
    <source>
        <dbReference type="ARBA" id="ARBA00022448"/>
    </source>
</evidence>
<dbReference type="InterPro" id="IPR017871">
    <property type="entry name" value="ABC_transporter-like_CS"/>
</dbReference>
<dbReference type="Gene3D" id="3.40.50.300">
    <property type="entry name" value="P-loop containing nucleotide triphosphate hydrolases"/>
    <property type="match status" value="2"/>
</dbReference>
<keyword evidence="12" id="KW-1185">Reference proteome</keyword>
<dbReference type="RefSeq" id="XP_014665299.1">
    <property type="nucleotide sequence ID" value="XM_014809813.1"/>
</dbReference>
<dbReference type="InterPro" id="IPR027417">
    <property type="entry name" value="P-loop_NTPase"/>
</dbReference>
<feature type="transmembrane region" description="Helical" evidence="10">
    <location>
        <begin position="43"/>
        <end position="65"/>
    </location>
</feature>
<protein>
    <submittedName>
        <fullName evidence="13">ATP-binding cassette sub-family A member 2-like isoform X1</fullName>
    </submittedName>
</protein>
<comment type="subcellular location">
    <subcellularLocation>
        <location evidence="1">Membrane</location>
        <topology evidence="1">Multi-pass membrane protein</topology>
    </subcellularLocation>
</comment>
<dbReference type="SMART" id="SM00382">
    <property type="entry name" value="AAA"/>
    <property type="match status" value="2"/>
</dbReference>
<dbReference type="PROSITE" id="PS00211">
    <property type="entry name" value="ABC_TRANSPORTER_1"/>
    <property type="match status" value="1"/>
</dbReference>
<evidence type="ECO:0000256" key="5">
    <source>
        <dbReference type="ARBA" id="ARBA00022737"/>
    </source>
</evidence>
<evidence type="ECO:0000256" key="10">
    <source>
        <dbReference type="SAM" id="Phobius"/>
    </source>
</evidence>
<name>A0ABM1DZC8_PRICU</name>
<feature type="domain" description="ABC transporter" evidence="11">
    <location>
        <begin position="281"/>
        <end position="512"/>
    </location>
</feature>
<evidence type="ECO:0000256" key="1">
    <source>
        <dbReference type="ARBA" id="ARBA00004141"/>
    </source>
</evidence>
<sequence length="1668" mass="186346">MPLCLTVSWVYTVAMLVQSIVHEKEQRLKEVMKMMGMSNAVHWLAWAITSFTQMSITMVILTVMLRLGNVLAYSNPVIIFMMLEIFGLATISFSFLISVLYSKAKLAAACAGIIYFLSYVPCMYIAIREESAHMKMSTTVKRIASLMSTSAFGLGAKYFAFYEEGGSGVQWSNFDKSPVEDDDFTLYEVTIMMIVDTVLYIVLMWYIENIHPGSYGLPKPWYFPLTKSYWLGASKTDLEFCSICPDNAPITLMEEDQAHVLDGDRDPRLFEEETSHLPLGVCIDNLLKVYSDGNKLAVNRLSLNLYEGQITSFLGHNGAGKTTTMSILTGLFPPTSGTATIYGHDIRAEMDEIRQSLGMCPQHNVLFHKLTVEEHLWFYAMLKGGTHKNIKEEIDQLIEDVGLPNKRNSCVDYLSGGMKRKLSVAIAFVGGAKTIILDEPTAGVDPFARRAIWDLLIKYKKGRTVLLSTHHMDEADILGDRIAIISNGQLKCCGSSLFLKSVLGEGYHLTVVKMPDSSSDSDDPCILNSSRGSMQPFSTLCEQSQVTDFITSHVETAYLESESNHELHYILPTDEIRSGGFVSLFRALERSLDQLHISSYGLKDSTLEEVFLNIAQAAGINNEDGEIAGRHDNASPAHTVGGPHDLELGSLAENNVPQPLIGSHSFVNNSSDSNSNTDYSTAGLVNTDRLERGRYPMTRNWRHARHFWTILVKRMHYTRRNWKGVCTQVLLPAFFVCIAMTVALTAPGMGEDLPMMVLSPPDQYFNVTQPHGNAIPFTDEMQEPPECWPQWSQDANPQQLVATLYLPSGVGATCVLKDPFNNTDFHNMSANNFYLLAEYFTASCMSVFVKGVPLENFVPPPPTAAPLQQSSDVNYTTLPPATERSDHPRMYPLCYCAPDKTGFICPPGGYTDPPQKQAITGDMLIDITGQNSSEYFLYTTDKFRLRRYGGLSFGNVVDYVPEWFGQNAKPLFRKIAVRNVAKAWYNHQGYHSIPTYLNTLNNAILRANLPASKGNPAAYGITVINHPMAGTNDLLSFDYLLQGTDVLIAIFVVIAMSFVPASFVLFLVYERSMKAKHLHMMCGVSPITYWLANFLWDMCNSLIPSIICISIFRLFNVPAYASEMNFPAVVALFLMYGCAITPIMYPASFFFTEPSMAYICLIVGNLFVGITCILTSFILEMFTFGNGTSDYEYFKTIHETLKTVFLIFPNYALGRTLMDIAFNEYYNQYFARTDQYDKIVSPLSWQLVPRSMVAMATMGLIFLVITLFAEYKFCYKSKRLAVSSTEVEDEDADVAAERKRVLQGAADFVRVENLTKEYSTHKLGKLLAVDKLCFGVPQGECFGLLGVNGAGKTTTFKMLTGDTSITGGDAFLNNKSIMTDARLVQQSTGYCPQFDALYDELTPREHLTLYARFRGVPFHYEKQMVDWSLRKLALTLYADKTSGTLSGGNRRKLSTAIALAGNPVVLFLDEPTTGMDPHSRRFLWDLIRGLIKEGCSVILTSHSMEECEALCTRLAVMVNGKMKCLGSTQHLKNRFGDGYTIQVRAKGSQPNLDPIIRHLAHHVPKATLEERHHNTLQYEMKPDHISLASIFTAMENLPASLNIEDYSVSQKTLDNVFIKFVKQQTEFSNLGNSSTGLNLDSDSDDSLLDLHSSQDSQLRLAFMETPDC</sequence>
<feature type="transmembrane region" description="Helical" evidence="10">
    <location>
        <begin position="77"/>
        <end position="100"/>
    </location>
</feature>
<dbReference type="Proteomes" id="UP000695022">
    <property type="component" value="Unplaced"/>
</dbReference>
<dbReference type="Pfam" id="PF00005">
    <property type="entry name" value="ABC_tran"/>
    <property type="match status" value="2"/>
</dbReference>
<proteinExistence type="inferred from homology"/>
<evidence type="ECO:0000256" key="8">
    <source>
        <dbReference type="ARBA" id="ARBA00022989"/>
    </source>
</evidence>
<keyword evidence="3" id="KW-0813">Transport</keyword>
<evidence type="ECO:0000256" key="6">
    <source>
        <dbReference type="ARBA" id="ARBA00022741"/>
    </source>
</evidence>
<keyword evidence="5" id="KW-0677">Repeat</keyword>
<evidence type="ECO:0000256" key="2">
    <source>
        <dbReference type="ARBA" id="ARBA00008869"/>
    </source>
</evidence>
<dbReference type="PANTHER" id="PTHR19229:SF36">
    <property type="entry name" value="ATP-BINDING CASSETTE SUB-FAMILY A MEMBER 2"/>
    <property type="match status" value="1"/>
</dbReference>
<feature type="transmembrane region" description="Helical" evidence="10">
    <location>
        <begin position="1124"/>
        <end position="1145"/>
    </location>
</feature>
<evidence type="ECO:0000259" key="11">
    <source>
        <dbReference type="PROSITE" id="PS50893"/>
    </source>
</evidence>
<dbReference type="GeneID" id="106807482"/>
<feature type="domain" description="ABC transporter" evidence="11">
    <location>
        <begin position="1309"/>
        <end position="1544"/>
    </location>
</feature>
<evidence type="ECO:0000313" key="13">
    <source>
        <dbReference type="RefSeq" id="XP_014665299.1"/>
    </source>
</evidence>
<keyword evidence="8 10" id="KW-1133">Transmembrane helix</keyword>
<evidence type="ECO:0000256" key="7">
    <source>
        <dbReference type="ARBA" id="ARBA00022840"/>
    </source>
</evidence>
<evidence type="ECO:0000313" key="12">
    <source>
        <dbReference type="Proteomes" id="UP000695022"/>
    </source>
</evidence>
<feature type="transmembrane region" description="Helical" evidence="10">
    <location>
        <begin position="1251"/>
        <end position="1269"/>
    </location>
</feature>
<feature type="transmembrane region" description="Helical" evidence="10">
    <location>
        <begin position="1090"/>
        <end position="1112"/>
    </location>
</feature>
<gene>
    <name evidence="13" type="primary">LOC106807482</name>
</gene>
<feature type="transmembrane region" description="Helical" evidence="10">
    <location>
        <begin position="1157"/>
        <end position="1179"/>
    </location>
</feature>
<feature type="transmembrane region" description="Helical" evidence="10">
    <location>
        <begin position="106"/>
        <end position="127"/>
    </location>
</feature>
<dbReference type="PANTHER" id="PTHR19229">
    <property type="entry name" value="ATP-BINDING CASSETTE TRANSPORTER SUBFAMILY A ABCA"/>
    <property type="match status" value="1"/>
</dbReference>
<feature type="transmembrane region" description="Helical" evidence="10">
    <location>
        <begin position="184"/>
        <end position="207"/>
    </location>
</feature>
<dbReference type="PROSITE" id="PS50893">
    <property type="entry name" value="ABC_TRANSPORTER_2"/>
    <property type="match status" value="2"/>
</dbReference>
<dbReference type="InterPro" id="IPR003593">
    <property type="entry name" value="AAA+_ATPase"/>
</dbReference>
<dbReference type="SUPFAM" id="SSF52540">
    <property type="entry name" value="P-loop containing nucleoside triphosphate hydrolases"/>
    <property type="match status" value="2"/>
</dbReference>
<dbReference type="InterPro" id="IPR026082">
    <property type="entry name" value="ABCA"/>
</dbReference>
<keyword evidence="4 10" id="KW-0812">Transmembrane</keyword>
<keyword evidence="6" id="KW-0547">Nucleotide-binding</keyword>
<comment type="similarity">
    <text evidence="2">Belongs to the ABC transporter superfamily. ABCA family.</text>
</comment>
<keyword evidence="7" id="KW-0067">ATP-binding</keyword>
<dbReference type="CDD" id="cd03263">
    <property type="entry name" value="ABC_subfamily_A"/>
    <property type="match status" value="2"/>
</dbReference>
<dbReference type="InterPro" id="IPR056264">
    <property type="entry name" value="R2_ABCA1-4-like"/>
</dbReference>
<reference evidence="13" key="1">
    <citation type="submission" date="2025-08" db="UniProtKB">
        <authorList>
            <consortium name="RefSeq"/>
        </authorList>
    </citation>
    <scope>IDENTIFICATION</scope>
</reference>
<dbReference type="Pfam" id="PF23321">
    <property type="entry name" value="R1_ABCA1"/>
    <property type="match status" value="1"/>
</dbReference>
<evidence type="ECO:0000256" key="9">
    <source>
        <dbReference type="ARBA" id="ARBA00023136"/>
    </source>
</evidence>
<dbReference type="Pfam" id="PF12698">
    <property type="entry name" value="ABC2_membrane_3"/>
    <property type="match status" value="2"/>
</dbReference>
<keyword evidence="9 10" id="KW-0472">Membrane</keyword>